<comment type="caution">
    <text evidence="2">The sequence shown here is derived from an EMBL/GenBank/DDBJ whole genome shotgun (WGS) entry which is preliminary data.</text>
</comment>
<dbReference type="Proteomes" id="UP001597403">
    <property type="component" value="Unassembled WGS sequence"/>
</dbReference>
<dbReference type="Pfam" id="PF15493">
    <property type="entry name" value="YrpD"/>
    <property type="match status" value="1"/>
</dbReference>
<dbReference type="Gene3D" id="2.60.120.1270">
    <property type="match status" value="1"/>
</dbReference>
<feature type="compositionally biased region" description="Low complexity" evidence="1">
    <location>
        <begin position="356"/>
        <end position="373"/>
    </location>
</feature>
<sequence>MEELKKFITVIIIGMLFLETSSLKISAADVVGTNSTVTANTYTQDNNSLASFVKVTNTANVSNQNVNKFISQAQSVIKENRKTSQPSEFSQMLVANKEIYDYFYIDEDNKDLYFYEDSSNSNPIAKIVDLNTRSSIDTSVKSSSNSMYTQNLASLAPISGGMGARATVPSGNLLEARIHTDGNIKQLNLNKGTSYTYVGFTGSTEADAGLQYSSLNGQSNGYQVWKPYLKLGSSDPWSTNTMLNGYDAVQFQNGYIPGEEVQVSFWKNYVHDNVSTTRLKLQGLAKCANSTCSNASPTKLAVIMEKNGTGTSNIAAYKILATIADTDIKASGQVNSSVTNITVDGAPKTPTQAAKSTNSSMSISSNSITFNIK</sequence>
<dbReference type="InterPro" id="IPR029143">
    <property type="entry name" value="YrpD"/>
</dbReference>
<gene>
    <name evidence="2" type="ORF">ACFSGI_01580</name>
</gene>
<reference evidence="3" key="1">
    <citation type="journal article" date="2019" name="Int. J. Syst. Evol. Microbiol.">
        <title>The Global Catalogue of Microorganisms (GCM) 10K type strain sequencing project: providing services to taxonomists for standard genome sequencing and annotation.</title>
        <authorList>
            <consortium name="The Broad Institute Genomics Platform"/>
            <consortium name="The Broad Institute Genome Sequencing Center for Infectious Disease"/>
            <person name="Wu L."/>
            <person name="Ma J."/>
        </authorList>
    </citation>
    <scope>NUCLEOTIDE SEQUENCE [LARGE SCALE GENOMIC DNA]</scope>
    <source>
        <strain evidence="3">CGMCC 1.15067</strain>
    </source>
</reference>
<evidence type="ECO:0000313" key="2">
    <source>
        <dbReference type="EMBL" id="MFD1988662.1"/>
    </source>
</evidence>
<accession>A0ABW4UR40</accession>
<proteinExistence type="predicted"/>
<name>A0ABW4UR40_9BACL</name>
<keyword evidence="3" id="KW-1185">Reference proteome</keyword>
<dbReference type="InterPro" id="IPR038682">
    <property type="entry name" value="YrpD-like_sf"/>
</dbReference>
<dbReference type="EMBL" id="JBHUGF010000001">
    <property type="protein sequence ID" value="MFD1988662.1"/>
    <property type="molecule type" value="Genomic_DNA"/>
</dbReference>
<protein>
    <submittedName>
        <fullName evidence="2">YrpD family protein</fullName>
    </submittedName>
</protein>
<feature type="region of interest" description="Disordered" evidence="1">
    <location>
        <begin position="349"/>
        <end position="373"/>
    </location>
</feature>
<organism evidence="2 3">
    <name type="scientific">Paenibacillus nicotianae</name>
    <dbReference type="NCBI Taxonomy" id="1526551"/>
    <lineage>
        <taxon>Bacteria</taxon>
        <taxon>Bacillati</taxon>
        <taxon>Bacillota</taxon>
        <taxon>Bacilli</taxon>
        <taxon>Bacillales</taxon>
        <taxon>Paenibacillaceae</taxon>
        <taxon>Paenibacillus</taxon>
    </lineage>
</organism>
<evidence type="ECO:0000313" key="3">
    <source>
        <dbReference type="Proteomes" id="UP001597403"/>
    </source>
</evidence>
<evidence type="ECO:0000256" key="1">
    <source>
        <dbReference type="SAM" id="MobiDB-lite"/>
    </source>
</evidence>